<accession>A0AAV4Q4I9</accession>
<evidence type="ECO:0000313" key="2">
    <source>
        <dbReference type="Proteomes" id="UP001054945"/>
    </source>
</evidence>
<dbReference type="EMBL" id="BPLR01005685">
    <property type="protein sequence ID" value="GIY04207.1"/>
    <property type="molecule type" value="Genomic_DNA"/>
</dbReference>
<sequence length="282" mass="32274">MSKSKSGGVMNVEYVAKKEPEVLVAPCQGWSDPCEFCDKRFGNWLEANEETIAKIPAKPGIFTVGLKHKNSVELVDITIDKNDIQKLAYDRIDHAKERVADKKSKVTKSVVMCRWMTFKISDDKEVASLCAHWYNNGVLPKFLNAWPGSDILGKTDKFMFSEELQKWCYPKKDAFWRKPKAMPSKLVEVVESCNWFKACDVCDRYFSEWLKLDDVVANELAPNTTGIYMIAVLYGKEREVVNIYYGQNDIKVNIKESLENYSKSMSYVLRNKSSSIKVLASK</sequence>
<reference evidence="1 2" key="1">
    <citation type="submission" date="2021-06" db="EMBL/GenBank/DDBJ databases">
        <title>Caerostris extrusa draft genome.</title>
        <authorList>
            <person name="Kono N."/>
            <person name="Arakawa K."/>
        </authorList>
    </citation>
    <scope>NUCLEOTIDE SEQUENCE [LARGE SCALE GENOMIC DNA]</scope>
</reference>
<keyword evidence="2" id="KW-1185">Reference proteome</keyword>
<protein>
    <submittedName>
        <fullName evidence="1">Uncharacterized protein</fullName>
    </submittedName>
</protein>
<evidence type="ECO:0000313" key="1">
    <source>
        <dbReference type="EMBL" id="GIY04207.1"/>
    </source>
</evidence>
<comment type="caution">
    <text evidence="1">The sequence shown here is derived from an EMBL/GenBank/DDBJ whole genome shotgun (WGS) entry which is preliminary data.</text>
</comment>
<organism evidence="1 2">
    <name type="scientific">Caerostris extrusa</name>
    <name type="common">Bark spider</name>
    <name type="synonym">Caerostris bankana</name>
    <dbReference type="NCBI Taxonomy" id="172846"/>
    <lineage>
        <taxon>Eukaryota</taxon>
        <taxon>Metazoa</taxon>
        <taxon>Ecdysozoa</taxon>
        <taxon>Arthropoda</taxon>
        <taxon>Chelicerata</taxon>
        <taxon>Arachnida</taxon>
        <taxon>Araneae</taxon>
        <taxon>Araneomorphae</taxon>
        <taxon>Entelegynae</taxon>
        <taxon>Araneoidea</taxon>
        <taxon>Araneidae</taxon>
        <taxon>Caerostris</taxon>
    </lineage>
</organism>
<name>A0AAV4Q4I9_CAEEX</name>
<dbReference type="AlphaFoldDB" id="A0AAV4Q4I9"/>
<gene>
    <name evidence="1" type="ORF">CEXT_197931</name>
</gene>
<dbReference type="Proteomes" id="UP001054945">
    <property type="component" value="Unassembled WGS sequence"/>
</dbReference>
<proteinExistence type="predicted"/>